<keyword evidence="2" id="KW-1133">Transmembrane helix</keyword>
<evidence type="ECO:0000256" key="1">
    <source>
        <dbReference type="SAM" id="MobiDB-lite"/>
    </source>
</evidence>
<evidence type="ECO:0000313" key="3">
    <source>
        <dbReference type="EMBL" id="ACI97814.1"/>
    </source>
</evidence>
<evidence type="ECO:0000256" key="2">
    <source>
        <dbReference type="SAM" id="Phobius"/>
    </source>
</evidence>
<name>B6IQS8_RHOCS</name>
<keyword evidence="2" id="KW-0812">Transmembrane</keyword>
<evidence type="ECO:0000313" key="4">
    <source>
        <dbReference type="Proteomes" id="UP000001591"/>
    </source>
</evidence>
<feature type="transmembrane region" description="Helical" evidence="2">
    <location>
        <begin position="76"/>
        <end position="98"/>
    </location>
</feature>
<feature type="compositionally biased region" description="Pro residues" evidence="1">
    <location>
        <begin position="117"/>
        <end position="132"/>
    </location>
</feature>
<proteinExistence type="predicted"/>
<dbReference type="Proteomes" id="UP000001591">
    <property type="component" value="Chromosome"/>
</dbReference>
<feature type="region of interest" description="Disordered" evidence="1">
    <location>
        <begin position="102"/>
        <end position="132"/>
    </location>
</feature>
<gene>
    <name evidence="3" type="ordered locus">RC1_0370</name>
</gene>
<reference evidence="3 4" key="1">
    <citation type="journal article" date="2010" name="BMC Genomics">
        <title>Metabolic flexibility revealed in the genome of the cyst-forming alpha-1 proteobacterium Rhodospirillum centenum.</title>
        <authorList>
            <person name="Lu Y.K."/>
            <person name="Marden J."/>
            <person name="Han M."/>
            <person name="Swingley W.D."/>
            <person name="Mastrian S.D."/>
            <person name="Chowdhury S.R."/>
            <person name="Hao J."/>
            <person name="Helmy T."/>
            <person name="Kim S."/>
            <person name="Kurdoglu A.A."/>
            <person name="Matthies H.J."/>
            <person name="Rollo D."/>
            <person name="Stothard P."/>
            <person name="Blankenship R.E."/>
            <person name="Bauer C.E."/>
            <person name="Touchman J.W."/>
        </authorList>
    </citation>
    <scope>NUCLEOTIDE SEQUENCE [LARGE SCALE GENOMIC DNA]</scope>
    <source>
        <strain evidence="4">ATCC 51521 / SW</strain>
    </source>
</reference>
<keyword evidence="2" id="KW-0472">Membrane</keyword>
<protein>
    <submittedName>
        <fullName evidence="3">Uncharacterized protein</fullName>
    </submittedName>
</protein>
<sequence>MRRFPWGAWVTLGLAWAVGTTLVLTGTDAPLHVAPIAGFFLGAILSVVLVLLLWLLGLGGVVVLTVFILGALLWTALGPLGTGLIVATLAGLGGLMWLGRREMQRQSRSTDPTAPRTGPPAPRPGRPPLPLP</sequence>
<feature type="transmembrane region" description="Helical" evidence="2">
    <location>
        <begin position="37"/>
        <end position="70"/>
    </location>
</feature>
<accession>B6IQS8</accession>
<dbReference type="RefSeq" id="WP_012565606.1">
    <property type="nucleotide sequence ID" value="NC_011420.2"/>
</dbReference>
<dbReference type="KEGG" id="rce:RC1_0370"/>
<organism evidence="3 4">
    <name type="scientific">Rhodospirillum centenum (strain ATCC 51521 / SW)</name>
    <dbReference type="NCBI Taxonomy" id="414684"/>
    <lineage>
        <taxon>Bacteria</taxon>
        <taxon>Pseudomonadati</taxon>
        <taxon>Pseudomonadota</taxon>
        <taxon>Alphaproteobacteria</taxon>
        <taxon>Rhodospirillales</taxon>
        <taxon>Rhodospirillaceae</taxon>
        <taxon>Rhodospirillum</taxon>
    </lineage>
</organism>
<dbReference type="HOGENOM" id="CLU_1915451_0_0_5"/>
<dbReference type="EMBL" id="CP000613">
    <property type="protein sequence ID" value="ACI97814.1"/>
    <property type="molecule type" value="Genomic_DNA"/>
</dbReference>
<keyword evidence="4" id="KW-1185">Reference proteome</keyword>
<dbReference type="AlphaFoldDB" id="B6IQS8"/>
<feature type="transmembrane region" description="Helical" evidence="2">
    <location>
        <begin position="6"/>
        <end position="25"/>
    </location>
</feature>